<gene>
    <name evidence="2" type="ORF">DPMN_028953</name>
</gene>
<protein>
    <recommendedName>
        <fullName evidence="1">Intermembrane lipid transfer protein VPS13-like C-terminal domain-containing protein</fullName>
    </recommendedName>
</protein>
<feature type="domain" description="Intermembrane lipid transfer protein VPS13-like C-terminal" evidence="1">
    <location>
        <begin position="2"/>
        <end position="93"/>
    </location>
</feature>
<reference evidence="2" key="1">
    <citation type="journal article" date="2019" name="bioRxiv">
        <title>The Genome of the Zebra Mussel, Dreissena polymorpha: A Resource for Invasive Species Research.</title>
        <authorList>
            <person name="McCartney M.A."/>
            <person name="Auch B."/>
            <person name="Kono T."/>
            <person name="Mallez S."/>
            <person name="Zhang Y."/>
            <person name="Obille A."/>
            <person name="Becker A."/>
            <person name="Abrahante J.E."/>
            <person name="Garbe J."/>
            <person name="Badalamenti J.P."/>
            <person name="Herman A."/>
            <person name="Mangelson H."/>
            <person name="Liachko I."/>
            <person name="Sullivan S."/>
            <person name="Sone E.D."/>
            <person name="Koren S."/>
            <person name="Silverstein K.A.T."/>
            <person name="Beckman K.B."/>
            <person name="Gohl D.M."/>
        </authorList>
    </citation>
    <scope>NUCLEOTIDE SEQUENCE</scope>
    <source>
        <strain evidence="2">Duluth1</strain>
        <tissue evidence="2">Whole animal</tissue>
    </source>
</reference>
<dbReference type="Proteomes" id="UP000828390">
    <property type="component" value="Unassembled WGS sequence"/>
</dbReference>
<sequence>METEKGRYLIEDYVAHVVVTKDDKNVFLVTNKRLLFASRGEIFGSWNCEFTYIWAELKDKPKVTTKGIEVTLKEKEKRGLFGSSTWKKEIHVADLKLAEWMVGKISEAWDANN</sequence>
<dbReference type="Pfam" id="PF25037">
    <property type="entry name" value="VPS13_C"/>
    <property type="match status" value="1"/>
</dbReference>
<organism evidence="2 3">
    <name type="scientific">Dreissena polymorpha</name>
    <name type="common">Zebra mussel</name>
    <name type="synonym">Mytilus polymorpha</name>
    <dbReference type="NCBI Taxonomy" id="45954"/>
    <lineage>
        <taxon>Eukaryota</taxon>
        <taxon>Metazoa</taxon>
        <taxon>Spiralia</taxon>
        <taxon>Lophotrochozoa</taxon>
        <taxon>Mollusca</taxon>
        <taxon>Bivalvia</taxon>
        <taxon>Autobranchia</taxon>
        <taxon>Heteroconchia</taxon>
        <taxon>Euheterodonta</taxon>
        <taxon>Imparidentia</taxon>
        <taxon>Neoheterodontei</taxon>
        <taxon>Myida</taxon>
        <taxon>Dreissenoidea</taxon>
        <taxon>Dreissenidae</taxon>
        <taxon>Dreissena</taxon>
    </lineage>
</organism>
<evidence type="ECO:0000313" key="3">
    <source>
        <dbReference type="Proteomes" id="UP000828390"/>
    </source>
</evidence>
<dbReference type="InterPro" id="IPR056748">
    <property type="entry name" value="VPS13-like_C"/>
</dbReference>
<accession>A0A9D4REU0</accession>
<evidence type="ECO:0000259" key="1">
    <source>
        <dbReference type="Pfam" id="PF25037"/>
    </source>
</evidence>
<keyword evidence="3" id="KW-1185">Reference proteome</keyword>
<name>A0A9D4REU0_DREPO</name>
<proteinExistence type="predicted"/>
<dbReference type="AlphaFoldDB" id="A0A9D4REU0"/>
<evidence type="ECO:0000313" key="2">
    <source>
        <dbReference type="EMBL" id="KAH3865906.1"/>
    </source>
</evidence>
<comment type="caution">
    <text evidence="2">The sequence shown here is derived from an EMBL/GenBank/DDBJ whole genome shotgun (WGS) entry which is preliminary data.</text>
</comment>
<dbReference type="EMBL" id="JAIWYP010000002">
    <property type="protein sequence ID" value="KAH3865906.1"/>
    <property type="molecule type" value="Genomic_DNA"/>
</dbReference>
<reference evidence="2" key="2">
    <citation type="submission" date="2020-11" db="EMBL/GenBank/DDBJ databases">
        <authorList>
            <person name="McCartney M.A."/>
            <person name="Auch B."/>
            <person name="Kono T."/>
            <person name="Mallez S."/>
            <person name="Becker A."/>
            <person name="Gohl D.M."/>
            <person name="Silverstein K.A.T."/>
            <person name="Koren S."/>
            <person name="Bechman K.B."/>
            <person name="Herman A."/>
            <person name="Abrahante J.E."/>
            <person name="Garbe J."/>
        </authorList>
    </citation>
    <scope>NUCLEOTIDE SEQUENCE</scope>
    <source>
        <strain evidence="2">Duluth1</strain>
        <tissue evidence="2">Whole animal</tissue>
    </source>
</reference>